<dbReference type="AlphaFoldDB" id="A0A8H7U5W8"/>
<dbReference type="Proteomes" id="UP000639403">
    <property type="component" value="Unassembled WGS sequence"/>
</dbReference>
<dbReference type="EMBL" id="JADOXO010000005">
    <property type="protein sequence ID" value="KAF9821195.1"/>
    <property type="molecule type" value="Genomic_DNA"/>
</dbReference>
<feature type="compositionally biased region" description="Basic and acidic residues" evidence="1">
    <location>
        <begin position="361"/>
        <end position="374"/>
    </location>
</feature>
<accession>A0A8H7U5W8</accession>
<feature type="region of interest" description="Disordered" evidence="1">
    <location>
        <begin position="156"/>
        <end position="305"/>
    </location>
</feature>
<evidence type="ECO:0000256" key="1">
    <source>
        <dbReference type="SAM" id="MobiDB-lite"/>
    </source>
</evidence>
<evidence type="ECO:0000313" key="3">
    <source>
        <dbReference type="Proteomes" id="UP000639403"/>
    </source>
</evidence>
<protein>
    <recommendedName>
        <fullName evidence="4">Protein YOP1</fullName>
    </recommendedName>
</protein>
<feature type="compositionally biased region" description="Polar residues" evidence="1">
    <location>
        <begin position="456"/>
        <end position="484"/>
    </location>
</feature>
<feature type="compositionally biased region" description="Polar residues" evidence="1">
    <location>
        <begin position="593"/>
        <end position="606"/>
    </location>
</feature>
<reference evidence="2" key="1">
    <citation type="submission" date="2020-11" db="EMBL/GenBank/DDBJ databases">
        <authorList>
            <person name="Koelle M."/>
            <person name="Horta M.A.C."/>
            <person name="Nowrousian M."/>
            <person name="Ohm R.A."/>
            <person name="Benz P."/>
            <person name="Pilgard A."/>
        </authorList>
    </citation>
    <scope>NUCLEOTIDE SEQUENCE</scope>
    <source>
        <strain evidence="2">FPRL280</strain>
    </source>
</reference>
<gene>
    <name evidence="2" type="ORF">IEO21_00803</name>
</gene>
<feature type="compositionally biased region" description="Acidic residues" evidence="1">
    <location>
        <begin position="399"/>
        <end position="421"/>
    </location>
</feature>
<feature type="compositionally biased region" description="Polar residues" evidence="1">
    <location>
        <begin position="156"/>
        <end position="182"/>
    </location>
</feature>
<feature type="compositionally biased region" description="Low complexity" evidence="1">
    <location>
        <begin position="443"/>
        <end position="455"/>
    </location>
</feature>
<organism evidence="2 3">
    <name type="scientific">Rhodonia placenta</name>
    <dbReference type="NCBI Taxonomy" id="104341"/>
    <lineage>
        <taxon>Eukaryota</taxon>
        <taxon>Fungi</taxon>
        <taxon>Dikarya</taxon>
        <taxon>Basidiomycota</taxon>
        <taxon>Agaricomycotina</taxon>
        <taxon>Agaricomycetes</taxon>
        <taxon>Polyporales</taxon>
        <taxon>Adustoporiaceae</taxon>
        <taxon>Rhodonia</taxon>
    </lineage>
</organism>
<reference evidence="2" key="2">
    <citation type="journal article" name="Front. Microbiol.">
        <title>Degradative Capacity of Two Strains of Rhodonia placenta: From Phenotype to Genotype.</title>
        <authorList>
            <person name="Kolle M."/>
            <person name="Horta M.A.C."/>
            <person name="Nowrousian M."/>
            <person name="Ohm R.A."/>
            <person name="Benz J.P."/>
            <person name="Pilgard A."/>
        </authorList>
    </citation>
    <scope>NUCLEOTIDE SEQUENCE</scope>
    <source>
        <strain evidence="2">FPRL280</strain>
    </source>
</reference>
<dbReference type="Pfam" id="PF03134">
    <property type="entry name" value="TB2_DP1_HVA22"/>
    <property type="match status" value="1"/>
</dbReference>
<dbReference type="InterPro" id="IPR004345">
    <property type="entry name" value="TB2_DP1_HVA22"/>
</dbReference>
<name>A0A8H7U5W8_9APHY</name>
<proteinExistence type="predicted"/>
<evidence type="ECO:0008006" key="4">
    <source>
        <dbReference type="Google" id="ProtNLM"/>
    </source>
</evidence>
<feature type="compositionally biased region" description="Acidic residues" evidence="1">
    <location>
        <begin position="375"/>
        <end position="384"/>
    </location>
</feature>
<feature type="compositionally biased region" description="Low complexity" evidence="1">
    <location>
        <begin position="206"/>
        <end position="217"/>
    </location>
</feature>
<comment type="caution">
    <text evidence="2">The sequence shown here is derived from an EMBL/GenBank/DDBJ whole genome shotgun (WGS) entry which is preliminary data.</text>
</comment>
<feature type="region of interest" description="Disordered" evidence="1">
    <location>
        <begin position="336"/>
        <end position="655"/>
    </location>
</feature>
<evidence type="ECO:0000313" key="2">
    <source>
        <dbReference type="EMBL" id="KAF9821195.1"/>
    </source>
</evidence>
<sequence length="655" mass="71031">MPLIVPALRMAYVFINVFDTFKTLRLPPPSSKNNGQPSARAMSQRKRAMKGCMSVWIVWGCFAVYERTVDSMVRLFVPFYDEVKSLVILFFLFTRARGAEPIFLHVVRPFIKPYAATLDASLEFASTFGDLFILFTMIPVHFVLDHYRRWTSSGAKSTQAKQSAAETPKSTNGSGKSAQRSKSAMPAFEVEPTRSSRLKGARSDATRGTTSSRGRTAQDPPARQTFVRTKSTGIPRPATRASRSRPQAEDSDVAPPPYEVWHPPASAYEADTSTNPSGLPTPPADNPPPFEETTPSRPAAAVDDWRQYPAFPSAYPATPLPVPPRLPALNVKASLADVPEDSMDDQLPPGLPAHTTSEMPEGFHESLKSSHEFSDSDSADDLSDDVNGTQEDSFVADGMDVDEEETGDEDEDDIEEEDDFDVTLRTPRHKKHLREAVAAARPLASYSSESLASRSTKLSTTDYESSLLTRSNSVASTTLTTDSASVAGKKRRLPRTDSTKSGAAIGNKAHRIRIKPAADTKALGARPSAVQLQSRLRAAAREHPDSSANVSADEGEDESGGSGSDGSGDPSDAKRRRVPGVPGDRLPRPATTRGDSNRTIRASSRKTVVDASTIRAQTSRRPTSRALEQEGNASTVRARRPASTVETKTRGATGR</sequence>
<feature type="compositionally biased region" description="Low complexity" evidence="1">
    <location>
        <begin position="235"/>
        <end position="245"/>
    </location>
</feature>
<feature type="compositionally biased region" description="Pro residues" evidence="1">
    <location>
        <begin position="279"/>
        <end position="290"/>
    </location>
</feature>